<protein>
    <recommendedName>
        <fullName evidence="5">Succinylglutamate desuccinylase/Aspartoacylase catalytic domain-containing protein</fullName>
    </recommendedName>
</protein>
<keyword evidence="7" id="KW-1185">Reference proteome</keyword>
<proteinExistence type="predicted"/>
<dbReference type="InterPro" id="IPR053138">
    <property type="entry name" value="N-alpha-Ac-DABA_deacetylase"/>
</dbReference>
<dbReference type="SUPFAM" id="SSF53187">
    <property type="entry name" value="Zn-dependent exopeptidases"/>
    <property type="match status" value="1"/>
</dbReference>
<gene>
    <name evidence="6" type="ORF">SAMN05421630_10898</name>
</gene>
<dbReference type="InterPro" id="IPR043795">
    <property type="entry name" value="N-alpha-Ac-DABA-like"/>
</dbReference>
<dbReference type="GO" id="GO:0016788">
    <property type="term" value="F:hydrolase activity, acting on ester bonds"/>
    <property type="evidence" value="ECO:0007669"/>
    <property type="project" value="InterPro"/>
</dbReference>
<evidence type="ECO:0000313" key="7">
    <source>
        <dbReference type="Proteomes" id="UP000199494"/>
    </source>
</evidence>
<dbReference type="PIRSF" id="PIRSF039012">
    <property type="entry name" value="ASP"/>
    <property type="match status" value="1"/>
</dbReference>
<dbReference type="KEGG" id="pmad:BAY61_22910"/>
<dbReference type="Pfam" id="PF24827">
    <property type="entry name" value="AstE_AspA_cat"/>
    <property type="match status" value="1"/>
</dbReference>
<evidence type="ECO:0000256" key="3">
    <source>
        <dbReference type="ARBA" id="ARBA00022801"/>
    </source>
</evidence>
<dbReference type="STRING" id="530584.SAMN05421630_10898"/>
<evidence type="ECO:0000313" key="6">
    <source>
        <dbReference type="EMBL" id="SDD41534.1"/>
    </source>
</evidence>
<keyword evidence="2" id="KW-0479">Metal-binding</keyword>
<dbReference type="Proteomes" id="UP000199494">
    <property type="component" value="Unassembled WGS sequence"/>
</dbReference>
<dbReference type="AlphaFoldDB" id="A0A222VTZ1"/>
<dbReference type="RefSeq" id="WP_170140251.1">
    <property type="nucleotide sequence ID" value="NZ_CP016353.1"/>
</dbReference>
<accession>A0A222VTZ1</accession>
<evidence type="ECO:0000259" key="5">
    <source>
        <dbReference type="Pfam" id="PF24827"/>
    </source>
</evidence>
<dbReference type="PANTHER" id="PTHR37326:SF1">
    <property type="entry name" value="BLL3975 PROTEIN"/>
    <property type="match status" value="1"/>
</dbReference>
<evidence type="ECO:0000256" key="2">
    <source>
        <dbReference type="ARBA" id="ARBA00022723"/>
    </source>
</evidence>
<keyword evidence="3" id="KW-0378">Hydrolase</keyword>
<dbReference type="Gene3D" id="3.40.630.10">
    <property type="entry name" value="Zn peptidases"/>
    <property type="match status" value="1"/>
</dbReference>
<evidence type="ECO:0000256" key="4">
    <source>
        <dbReference type="ARBA" id="ARBA00022833"/>
    </source>
</evidence>
<dbReference type="EMBL" id="FMZE01000008">
    <property type="protein sequence ID" value="SDD41534.1"/>
    <property type="molecule type" value="Genomic_DNA"/>
</dbReference>
<comment type="cofactor">
    <cofactor evidence="1">
        <name>Zn(2+)</name>
        <dbReference type="ChEBI" id="CHEBI:29105"/>
    </cofactor>
</comment>
<organism evidence="6 7">
    <name type="scientific">Prauserella marina</name>
    <dbReference type="NCBI Taxonomy" id="530584"/>
    <lineage>
        <taxon>Bacteria</taxon>
        <taxon>Bacillati</taxon>
        <taxon>Actinomycetota</taxon>
        <taxon>Actinomycetes</taxon>
        <taxon>Pseudonocardiales</taxon>
        <taxon>Pseudonocardiaceae</taxon>
        <taxon>Prauserella</taxon>
    </lineage>
</organism>
<dbReference type="GO" id="GO:0016811">
    <property type="term" value="F:hydrolase activity, acting on carbon-nitrogen (but not peptide) bonds, in linear amides"/>
    <property type="evidence" value="ECO:0007669"/>
    <property type="project" value="InterPro"/>
</dbReference>
<dbReference type="InterPro" id="IPR055438">
    <property type="entry name" value="AstE_AspA_cat"/>
</dbReference>
<feature type="domain" description="Succinylglutamate desuccinylase/Aspartoacylase catalytic" evidence="5">
    <location>
        <begin position="9"/>
        <end position="192"/>
    </location>
</feature>
<evidence type="ECO:0000256" key="1">
    <source>
        <dbReference type="ARBA" id="ARBA00001947"/>
    </source>
</evidence>
<keyword evidence="4" id="KW-0862">Zinc</keyword>
<reference evidence="6 7" key="1">
    <citation type="submission" date="2016-10" db="EMBL/GenBank/DDBJ databases">
        <authorList>
            <person name="de Groot N.N."/>
        </authorList>
    </citation>
    <scope>NUCLEOTIDE SEQUENCE [LARGE SCALE GENOMIC DNA]</scope>
    <source>
        <strain evidence="6 7">CGMCC 4.5506</strain>
    </source>
</reference>
<dbReference type="GO" id="GO:0046872">
    <property type="term" value="F:metal ion binding"/>
    <property type="evidence" value="ECO:0007669"/>
    <property type="project" value="UniProtKB-KW"/>
</dbReference>
<sequence length="302" mass="31062">MFELSGVLPGPTLALIGGIHGDESEGVLAVKRVVSELGGMSFRGSVRALAPANPYAWEAEARVDPRSGADLARSFPGAGGGDRTSVLAAAITREVIQGADLLIDLHSAGVAYEMPFFAGFAANRGAPVESERAARAFGAPLIWEHSQVAMGRTLTVAADLGIPAIYVECSGGGSVLCSELESYVDGVYSVMAAFGFLPNTWSPERAAVARRVRGDGDLSAGATADEGGFFVQNARGGASVSAGDLLGKVYGIDGGAVASVKAPEDGIVMFIRRKARIAPGDVLFVLGKPACDVEEGHNADRP</sequence>
<dbReference type="PANTHER" id="PTHR37326">
    <property type="entry name" value="BLL3975 PROTEIN"/>
    <property type="match status" value="1"/>
</dbReference>
<name>A0A222VTZ1_9PSEU</name>